<protein>
    <recommendedName>
        <fullName evidence="3">SHSP domain-containing protein</fullName>
    </recommendedName>
</protein>
<sequence length="107" mass="12278">MNSTIEHNTQWDWPLQPGDGVVTVFDDDYHFEVGLEAHCFTPKEIEVKAIGEVLEIHLEHKAREDQLGNVSRSITRCYKLPKNVDMKSIKSNLDNQGVLHIRGKKTH</sequence>
<dbReference type="EMBL" id="CAJGYM010000030">
    <property type="protein sequence ID" value="CAD6192861.1"/>
    <property type="molecule type" value="Genomic_DNA"/>
</dbReference>
<evidence type="ECO:0000259" key="3">
    <source>
        <dbReference type="PROSITE" id="PS01031"/>
    </source>
</evidence>
<dbReference type="GO" id="GO:0051082">
    <property type="term" value="F:unfolded protein binding"/>
    <property type="evidence" value="ECO:0007669"/>
    <property type="project" value="TreeGrafter"/>
</dbReference>
<evidence type="ECO:0000313" key="4">
    <source>
        <dbReference type="EMBL" id="CAD6192861.1"/>
    </source>
</evidence>
<name>A0A8S1HER3_9PELO</name>
<comment type="similarity">
    <text evidence="1 2">Belongs to the small heat shock protein (HSP20) family.</text>
</comment>
<dbReference type="Pfam" id="PF00011">
    <property type="entry name" value="HSP20"/>
    <property type="match status" value="1"/>
</dbReference>
<dbReference type="InterPro" id="IPR002068">
    <property type="entry name" value="A-crystallin/Hsp20_dom"/>
</dbReference>
<dbReference type="CDD" id="cd06526">
    <property type="entry name" value="metazoan_ACD"/>
    <property type="match status" value="1"/>
</dbReference>
<dbReference type="Proteomes" id="UP000835052">
    <property type="component" value="Unassembled WGS sequence"/>
</dbReference>
<dbReference type="GO" id="GO:0042026">
    <property type="term" value="P:protein refolding"/>
    <property type="evidence" value="ECO:0007669"/>
    <property type="project" value="TreeGrafter"/>
</dbReference>
<dbReference type="OrthoDB" id="1431247at2759"/>
<comment type="caution">
    <text evidence="4">The sequence shown here is derived from an EMBL/GenBank/DDBJ whole genome shotgun (WGS) entry which is preliminary data.</text>
</comment>
<dbReference type="InterPro" id="IPR001436">
    <property type="entry name" value="Alpha-crystallin/sHSP_animal"/>
</dbReference>
<feature type="domain" description="SHSP" evidence="3">
    <location>
        <begin position="12"/>
        <end position="107"/>
    </location>
</feature>
<dbReference type="SUPFAM" id="SSF49764">
    <property type="entry name" value="HSP20-like chaperones"/>
    <property type="match status" value="1"/>
</dbReference>
<dbReference type="PANTHER" id="PTHR45640:SF9">
    <property type="entry name" value="HEAT SHOCK PROTEIN 12.6"/>
    <property type="match status" value="1"/>
</dbReference>
<accession>A0A8S1HER3</accession>
<dbReference type="GO" id="GO:0005634">
    <property type="term" value="C:nucleus"/>
    <property type="evidence" value="ECO:0007669"/>
    <property type="project" value="TreeGrafter"/>
</dbReference>
<reference evidence="4" key="1">
    <citation type="submission" date="2020-10" db="EMBL/GenBank/DDBJ databases">
        <authorList>
            <person name="Kikuchi T."/>
        </authorList>
    </citation>
    <scope>NUCLEOTIDE SEQUENCE</scope>
    <source>
        <strain evidence="4">NKZ352</strain>
    </source>
</reference>
<dbReference type="PANTHER" id="PTHR45640">
    <property type="entry name" value="HEAT SHOCK PROTEIN HSP-12.2-RELATED"/>
    <property type="match status" value="1"/>
</dbReference>
<evidence type="ECO:0000256" key="1">
    <source>
        <dbReference type="PROSITE-ProRule" id="PRU00285"/>
    </source>
</evidence>
<evidence type="ECO:0000313" key="5">
    <source>
        <dbReference type="Proteomes" id="UP000835052"/>
    </source>
</evidence>
<proteinExistence type="inferred from homology"/>
<evidence type="ECO:0000256" key="2">
    <source>
        <dbReference type="RuleBase" id="RU003616"/>
    </source>
</evidence>
<organism evidence="4 5">
    <name type="scientific">Caenorhabditis auriculariae</name>
    <dbReference type="NCBI Taxonomy" id="2777116"/>
    <lineage>
        <taxon>Eukaryota</taxon>
        <taxon>Metazoa</taxon>
        <taxon>Ecdysozoa</taxon>
        <taxon>Nematoda</taxon>
        <taxon>Chromadorea</taxon>
        <taxon>Rhabditida</taxon>
        <taxon>Rhabditina</taxon>
        <taxon>Rhabditomorpha</taxon>
        <taxon>Rhabditoidea</taxon>
        <taxon>Rhabditidae</taxon>
        <taxon>Peloderinae</taxon>
        <taxon>Caenorhabditis</taxon>
    </lineage>
</organism>
<dbReference type="GO" id="GO:0005737">
    <property type="term" value="C:cytoplasm"/>
    <property type="evidence" value="ECO:0007669"/>
    <property type="project" value="TreeGrafter"/>
</dbReference>
<dbReference type="PROSITE" id="PS01031">
    <property type="entry name" value="SHSP"/>
    <property type="match status" value="1"/>
</dbReference>
<dbReference type="PRINTS" id="PR00299">
    <property type="entry name" value="ACRYSTALLIN"/>
</dbReference>
<keyword evidence="5" id="KW-1185">Reference proteome</keyword>
<dbReference type="Gene3D" id="2.60.40.790">
    <property type="match status" value="1"/>
</dbReference>
<gene>
    <name evidence="4" type="ORF">CAUJ_LOCUS8780</name>
</gene>
<dbReference type="InterPro" id="IPR008978">
    <property type="entry name" value="HSP20-like_chaperone"/>
</dbReference>
<dbReference type="AlphaFoldDB" id="A0A8S1HER3"/>
<dbReference type="GO" id="GO:0009408">
    <property type="term" value="P:response to heat"/>
    <property type="evidence" value="ECO:0007669"/>
    <property type="project" value="TreeGrafter"/>
</dbReference>